<organism evidence="6 7">
    <name type="scientific">Trichoderma citrinoviride</name>
    <dbReference type="NCBI Taxonomy" id="58853"/>
    <lineage>
        <taxon>Eukaryota</taxon>
        <taxon>Fungi</taxon>
        <taxon>Dikarya</taxon>
        <taxon>Ascomycota</taxon>
        <taxon>Pezizomycotina</taxon>
        <taxon>Sordariomycetes</taxon>
        <taxon>Hypocreomycetidae</taxon>
        <taxon>Hypocreales</taxon>
        <taxon>Hypocreaceae</taxon>
        <taxon>Trichoderma</taxon>
    </lineage>
</organism>
<sequence>MSFQPTKLPSTTVPPASLSRDDFAREIPELLPLYDKFPHIIYTKSDPVYETISPAFNLAVTTRPLVVIRPLEESHVQATVTIARAAGIPLGIRSGGSEMYARNYKGVDNGIIIDMRSICYLRVPDDEASATIGGGIIGGDLAVALAKQGLFTPIGWHPRLGYVGWSLAGGYGLYSSSYGLGVDQILGARLVLANGSMVDVDKNNHPDLFWALRGAGNGIWGVVTQLTIKVYPAPHLLIGSLEIRKENWPAVLNRWTNDIEPNLPQELAGELYFRNPKLDDPEMIIFFAWCAKEGDDLTKGWEYFNMLKSLPGATVQRIAESDFAAYIMSELTVQPASFQTRGVIAKGLTNKIADVLISKWTGSDMYMGIPCHFIHGMATKPDPSACFPLRYRHRIFPIAGRHQKLRGTEEGDAIAADMCARVVEELKATGDVYVGAAYENLIPPIDTDLEATFGRETLEKLRALKEKYDPDNFFSRGYPVL</sequence>
<dbReference type="InterPro" id="IPR036318">
    <property type="entry name" value="FAD-bd_PCMH-like_sf"/>
</dbReference>
<dbReference type="GO" id="GO:0016491">
    <property type="term" value="F:oxidoreductase activity"/>
    <property type="evidence" value="ECO:0007669"/>
    <property type="project" value="UniProtKB-KW"/>
</dbReference>
<gene>
    <name evidence="6" type="ORF">BBK36DRAFT_1154974</name>
</gene>
<name>A0A2T4BLG4_9HYPO</name>
<evidence type="ECO:0000256" key="2">
    <source>
        <dbReference type="ARBA" id="ARBA00022630"/>
    </source>
</evidence>
<accession>A0A2T4BLG4</accession>
<evidence type="ECO:0000256" key="3">
    <source>
        <dbReference type="ARBA" id="ARBA00022827"/>
    </source>
</evidence>
<feature type="domain" description="FAD-binding PCMH-type" evidence="5">
    <location>
        <begin position="60"/>
        <end position="233"/>
    </location>
</feature>
<dbReference type="InterPro" id="IPR016169">
    <property type="entry name" value="FAD-bd_PCMH_sub2"/>
</dbReference>
<reference evidence="7" key="1">
    <citation type="submission" date="2016-07" db="EMBL/GenBank/DDBJ databases">
        <title>Multiple horizontal gene transfer events from other fungi enriched the ability of initially mycotrophic Trichoderma (Ascomycota) to feed on dead plant biomass.</title>
        <authorList>
            <consortium name="DOE Joint Genome Institute"/>
            <person name="Atanasova L."/>
            <person name="Chenthamara K."/>
            <person name="Zhang J."/>
            <person name="Grujic M."/>
            <person name="Henrissat B."/>
            <person name="Kuo A."/>
            <person name="Aerts A."/>
            <person name="Salamov A."/>
            <person name="Lipzen A."/>
            <person name="Labutti K."/>
            <person name="Barry K."/>
            <person name="Miao Y."/>
            <person name="Rahimi M.J."/>
            <person name="Shen Q."/>
            <person name="Grigoriev I.V."/>
            <person name="Kubicek C.P."/>
            <person name="Druzhinina I.S."/>
        </authorList>
    </citation>
    <scope>NUCLEOTIDE SEQUENCE [LARGE SCALE GENOMIC DNA]</scope>
    <source>
        <strain evidence="7">TUCIM 6016</strain>
    </source>
</reference>
<evidence type="ECO:0000259" key="5">
    <source>
        <dbReference type="PROSITE" id="PS51387"/>
    </source>
</evidence>
<dbReference type="Gene3D" id="3.30.43.10">
    <property type="entry name" value="Uridine Diphospho-n-acetylenolpyruvylglucosamine Reductase, domain 2"/>
    <property type="match status" value="1"/>
</dbReference>
<dbReference type="PANTHER" id="PTHR42973">
    <property type="entry name" value="BINDING OXIDOREDUCTASE, PUTATIVE (AFU_ORTHOLOGUE AFUA_1G17690)-RELATED"/>
    <property type="match status" value="1"/>
</dbReference>
<keyword evidence="4" id="KW-0560">Oxidoreductase</keyword>
<evidence type="ECO:0000313" key="7">
    <source>
        <dbReference type="Proteomes" id="UP000241546"/>
    </source>
</evidence>
<keyword evidence="7" id="KW-1185">Reference proteome</keyword>
<dbReference type="GO" id="GO:0071949">
    <property type="term" value="F:FAD binding"/>
    <property type="evidence" value="ECO:0007669"/>
    <property type="project" value="InterPro"/>
</dbReference>
<protein>
    <submittedName>
        <fullName evidence="6">Glucooligosaccharide oxidase</fullName>
    </submittedName>
</protein>
<dbReference type="Pfam" id="PF01565">
    <property type="entry name" value="FAD_binding_4"/>
    <property type="match status" value="1"/>
</dbReference>
<dbReference type="InterPro" id="IPR006094">
    <property type="entry name" value="Oxid_FAD_bind_N"/>
</dbReference>
<dbReference type="RefSeq" id="XP_024753473.1">
    <property type="nucleotide sequence ID" value="XM_024893782.1"/>
</dbReference>
<dbReference type="Gene3D" id="3.30.465.10">
    <property type="match status" value="1"/>
</dbReference>
<evidence type="ECO:0000313" key="6">
    <source>
        <dbReference type="EMBL" id="PTB70153.1"/>
    </source>
</evidence>
<dbReference type="Gene3D" id="3.40.462.20">
    <property type="match status" value="1"/>
</dbReference>
<dbReference type="Pfam" id="PF08031">
    <property type="entry name" value="BBE"/>
    <property type="match status" value="1"/>
</dbReference>
<dbReference type="PANTHER" id="PTHR42973:SF7">
    <property type="entry name" value="FAD-BINDING PCMH-TYPE DOMAIN-CONTAINING PROTEIN"/>
    <property type="match status" value="1"/>
</dbReference>
<dbReference type="EMBL" id="KZ680207">
    <property type="protein sequence ID" value="PTB70153.1"/>
    <property type="molecule type" value="Genomic_DNA"/>
</dbReference>
<evidence type="ECO:0000256" key="1">
    <source>
        <dbReference type="ARBA" id="ARBA00005466"/>
    </source>
</evidence>
<dbReference type="InterPro" id="IPR012951">
    <property type="entry name" value="BBE"/>
</dbReference>
<dbReference type="Proteomes" id="UP000241546">
    <property type="component" value="Unassembled WGS sequence"/>
</dbReference>
<dbReference type="OrthoDB" id="407275at2759"/>
<dbReference type="InterPro" id="IPR016167">
    <property type="entry name" value="FAD-bd_PCMH_sub1"/>
</dbReference>
<keyword evidence="2" id="KW-0285">Flavoprotein</keyword>
<dbReference type="AlphaFoldDB" id="A0A2T4BLG4"/>
<dbReference type="InterPro" id="IPR016166">
    <property type="entry name" value="FAD-bd_PCMH"/>
</dbReference>
<proteinExistence type="inferred from homology"/>
<keyword evidence="3" id="KW-0274">FAD</keyword>
<dbReference type="GeneID" id="36601900"/>
<evidence type="ECO:0000256" key="4">
    <source>
        <dbReference type="ARBA" id="ARBA00023002"/>
    </source>
</evidence>
<dbReference type="SUPFAM" id="SSF56176">
    <property type="entry name" value="FAD-binding/transporter-associated domain-like"/>
    <property type="match status" value="1"/>
</dbReference>
<dbReference type="PROSITE" id="PS51387">
    <property type="entry name" value="FAD_PCMH"/>
    <property type="match status" value="1"/>
</dbReference>
<comment type="similarity">
    <text evidence="1">Belongs to the oxygen-dependent FAD-linked oxidoreductase family.</text>
</comment>
<dbReference type="InterPro" id="IPR050416">
    <property type="entry name" value="FAD-linked_Oxidoreductase"/>
</dbReference>